<evidence type="ECO:0000256" key="2">
    <source>
        <dbReference type="ARBA" id="ARBA00022737"/>
    </source>
</evidence>
<evidence type="ECO:0000259" key="3">
    <source>
        <dbReference type="Pfam" id="PF25469"/>
    </source>
</evidence>
<dbReference type="AlphaFoldDB" id="A0A177B8A9"/>
<reference evidence="4 5" key="1">
    <citation type="submission" date="2016-04" db="EMBL/GenBank/DDBJ databases">
        <title>The genome of Intoshia linei affirms orthonectids as highly simplified spiralians.</title>
        <authorList>
            <person name="Mikhailov K.V."/>
            <person name="Slusarev G.S."/>
            <person name="Nikitin M.A."/>
            <person name="Logacheva M.D."/>
            <person name="Penin A."/>
            <person name="Aleoshin V."/>
            <person name="Panchin Y.V."/>
        </authorList>
    </citation>
    <scope>NUCLEOTIDE SEQUENCE [LARGE SCALE GENOMIC DNA]</scope>
    <source>
        <strain evidence="4">Intl2013</strain>
        <tissue evidence="4">Whole animal</tissue>
    </source>
</reference>
<proteinExistence type="predicted"/>
<dbReference type="Gene3D" id="3.40.50.300">
    <property type="entry name" value="P-loop containing nucleotide triphosphate hydrolases"/>
    <property type="match status" value="1"/>
</dbReference>
<dbReference type="PANTHER" id="PTHR19871:SF14">
    <property type="entry name" value="DUF4062 DOMAIN-CONTAINING PROTEIN"/>
    <property type="match status" value="1"/>
</dbReference>
<dbReference type="EMBL" id="LWCA01000136">
    <property type="protein sequence ID" value="OAF70537.1"/>
    <property type="molecule type" value="Genomic_DNA"/>
</dbReference>
<evidence type="ECO:0000313" key="4">
    <source>
        <dbReference type="EMBL" id="OAF70537.1"/>
    </source>
</evidence>
<evidence type="ECO:0000256" key="1">
    <source>
        <dbReference type="ARBA" id="ARBA00022574"/>
    </source>
</evidence>
<dbReference type="SUPFAM" id="SSF52540">
    <property type="entry name" value="P-loop containing nucleoside triphosphate hydrolases"/>
    <property type="match status" value="1"/>
</dbReference>
<dbReference type="InterPro" id="IPR052752">
    <property type="entry name" value="NACHT-WD_repeat"/>
</dbReference>
<name>A0A177B8A9_9BILA</name>
<dbReference type="PANTHER" id="PTHR19871">
    <property type="entry name" value="BETA TRANSDUCIN-RELATED PROTEIN"/>
    <property type="match status" value="1"/>
</dbReference>
<evidence type="ECO:0000313" key="5">
    <source>
        <dbReference type="Proteomes" id="UP000078046"/>
    </source>
</evidence>
<dbReference type="Proteomes" id="UP000078046">
    <property type="component" value="Unassembled WGS sequence"/>
</dbReference>
<dbReference type="InterPro" id="IPR057588">
    <property type="entry name" value="NWD1/2-like_WH"/>
</dbReference>
<keyword evidence="5" id="KW-1185">Reference proteome</keyword>
<dbReference type="OrthoDB" id="2325716at2759"/>
<accession>A0A177B8A9</accession>
<organism evidence="4 5">
    <name type="scientific">Intoshia linei</name>
    <dbReference type="NCBI Taxonomy" id="1819745"/>
    <lineage>
        <taxon>Eukaryota</taxon>
        <taxon>Metazoa</taxon>
        <taxon>Spiralia</taxon>
        <taxon>Lophotrochozoa</taxon>
        <taxon>Mesozoa</taxon>
        <taxon>Orthonectida</taxon>
        <taxon>Rhopaluridae</taxon>
        <taxon>Intoshia</taxon>
    </lineage>
</organism>
<feature type="domain" description="NWD1/2-like winged helix-turn-helix" evidence="3">
    <location>
        <begin position="510"/>
        <end position="622"/>
    </location>
</feature>
<protein>
    <recommendedName>
        <fullName evidence="3">NWD1/2-like winged helix-turn-helix domain-containing protein</fullName>
    </recommendedName>
</protein>
<keyword evidence="2" id="KW-0677">Repeat</keyword>
<dbReference type="InterPro" id="IPR027417">
    <property type="entry name" value="P-loop_NTPase"/>
</dbReference>
<dbReference type="Pfam" id="PF25469">
    <property type="entry name" value="WHD_NWD1"/>
    <property type="match status" value="1"/>
</dbReference>
<keyword evidence="1" id="KW-0853">WD repeat</keyword>
<comment type="caution">
    <text evidence="4">The sequence shown here is derived from an EMBL/GenBank/DDBJ whole genome shotgun (WGS) entry which is preliminary data.</text>
</comment>
<gene>
    <name evidence="4" type="ORF">A3Q56_01695</name>
</gene>
<sequence length="876" mass="101263">MIFTTFLSHKYGYRPFPKKIDHKEFHKITSNLSEVDQQLIDRWFKKDENIVPPAYVLKRISTILPDYISNDEKKQKAASSEWWASFERMQIILSNGAKTYLNSTEKVLPYIVSVTEKELYEGIINLNSAEVESSCLWFKRKFNGIEDASFSNTLSKYFDGHKNTFSEHENDANVLLSNLSEYKLPQKLPPKNIIKFEIDWSENGIDTNLSEHQKYISELCDLFEDELKKFIKRGIEKRECNEIKNPIYDEVVQHMLFCRSKVKSYHGRKDILETIGNYLKGNSVHPLIISGESGSGKTSLFAVGIKKSLLHVPSGVTIYRFLGTTPMSSSLRPLLVSLISQIHCMFDKTPPCDIDSMELKYIVELFDQSIRFSQNSGKILIIFLDSLDQLDAVDGGRQLHWLPKNIPITTRLVLSTIGDSIYQCFDRLLILYPKNPNILKLTQITKKDSEMIVLKWLKLDSRRLTELQHAALLLAFQKYCPLPLFLKLSYDETLGWHSFDPPSQTQLQINITDMIVNFFCKLEKKHGYMLVRHALGYICASDGGLSELEIEDLLSLSDHVLNDVYQFWTPPMRRLPPLLWVRLKTDMEEYLVNRGMDGIEIIYWYHRQFIETATKRYLGNDTLIVYSHQLLAEYFNGTWAETPKPYQSKKGEKLSALRYVDKQPYVYDNGDFNVRKIMQLPYHLILSNNINNLKLDALCNYQFLLTKLKAKSLPYILSDLRMARKKWPKDKDLQIIMETLLLSQDALIVYPNQLAGQLIGRIESSGYLSSRHSLIKDAENTMSDNNDDDDSPLNKMLNTLVTKTKSKFGIRDKLLEDIHSSKESVLLPHRGFLTPPGGRLVYKISGHKLLVNDMIVTKDRKVALTEMYNNNTNKKE</sequence>